<dbReference type="Gene3D" id="2.60.40.10">
    <property type="entry name" value="Immunoglobulins"/>
    <property type="match status" value="1"/>
</dbReference>
<dbReference type="STRING" id="659014.SAMN04487996_109216"/>
<gene>
    <name evidence="1" type="ORF">SAMN04487996_109216</name>
</gene>
<dbReference type="AlphaFoldDB" id="A0A1G7J8N0"/>
<proteinExistence type="predicted"/>
<dbReference type="OrthoDB" id="844454at2"/>
<evidence type="ECO:0008006" key="3">
    <source>
        <dbReference type="Google" id="ProtNLM"/>
    </source>
</evidence>
<sequence length="533" mass="60334">MLTRKIHKILILLIPVFVVLRAQGQDNMKSNTSTTPLQLVFPVEAEWNVLYEGKEINFHLQAKGGKSDSIRYSVASGLVKDMKFDSTGHFVWTPGFDVADRINTTKSFPVVFEAQTSAGESVSREVVFKVNHVNRPPQVDELQPFYVQYKTQNVYKIDMGAVRDPDGDPIVFVPILDEMPEAMKLSAAGEITWEPSSVQFGILKKGPRYMEFYVEDQPSKARTKGRLKLDVTQMDLSPDFTIIPQQSVIRSAENNRINLRFTLSDPNGEEDITTFNFISENKNVPSSALVKNTATSYEFIWEPGYEFVKDPFDTLAFNITFYVMDKAQNKKERSVKFVIKNTIDESLRDTYVYNLYRGSLVNAWGLIEQMTEKETELKRAYTRAKKGKRGRSLLNASLGATTGLAPVIATKDQQTRGYITTIGGTTVATVGTLEATEVIGKSVNGLLDRFNYVMQKKNELQNKGDVFAREWGQKSSRRQPDFIRKLDEFKALMNLSGLVALELDANWENKKEATDAAIKKTFKDFVPYTKDEN</sequence>
<dbReference type="RefSeq" id="WP_090152104.1">
    <property type="nucleotide sequence ID" value="NZ_FNAN01000009.1"/>
</dbReference>
<dbReference type="EMBL" id="FNAN01000009">
    <property type="protein sequence ID" value="SDF21248.1"/>
    <property type="molecule type" value="Genomic_DNA"/>
</dbReference>
<evidence type="ECO:0000313" key="1">
    <source>
        <dbReference type="EMBL" id="SDF21248.1"/>
    </source>
</evidence>
<protein>
    <recommendedName>
        <fullName evidence="3">Cadherin domain-containing protein</fullName>
    </recommendedName>
</protein>
<dbReference type="InterPro" id="IPR013783">
    <property type="entry name" value="Ig-like_fold"/>
</dbReference>
<accession>A0A1G7J8N0</accession>
<name>A0A1G7J8N0_9BACT</name>
<organism evidence="1 2">
    <name type="scientific">Dyadobacter soli</name>
    <dbReference type="NCBI Taxonomy" id="659014"/>
    <lineage>
        <taxon>Bacteria</taxon>
        <taxon>Pseudomonadati</taxon>
        <taxon>Bacteroidota</taxon>
        <taxon>Cytophagia</taxon>
        <taxon>Cytophagales</taxon>
        <taxon>Spirosomataceae</taxon>
        <taxon>Dyadobacter</taxon>
    </lineage>
</organism>
<evidence type="ECO:0000313" key="2">
    <source>
        <dbReference type="Proteomes" id="UP000198748"/>
    </source>
</evidence>
<dbReference type="Proteomes" id="UP000198748">
    <property type="component" value="Unassembled WGS sequence"/>
</dbReference>
<reference evidence="2" key="1">
    <citation type="submission" date="2016-10" db="EMBL/GenBank/DDBJ databases">
        <authorList>
            <person name="Varghese N."/>
            <person name="Submissions S."/>
        </authorList>
    </citation>
    <scope>NUCLEOTIDE SEQUENCE [LARGE SCALE GENOMIC DNA]</scope>
    <source>
        <strain evidence="2">DSM 25329</strain>
    </source>
</reference>
<keyword evidence="2" id="KW-1185">Reference proteome</keyword>